<name>A0A553MXK6_9TELE</name>
<protein>
    <submittedName>
        <fullName evidence="2">Uncharacterized protein</fullName>
    </submittedName>
</protein>
<feature type="compositionally biased region" description="Basic and acidic residues" evidence="1">
    <location>
        <begin position="297"/>
        <end position="324"/>
    </location>
</feature>
<evidence type="ECO:0000256" key="1">
    <source>
        <dbReference type="SAM" id="MobiDB-lite"/>
    </source>
</evidence>
<dbReference type="Proteomes" id="UP000316079">
    <property type="component" value="Unassembled WGS sequence"/>
</dbReference>
<comment type="caution">
    <text evidence="2">The sequence shown here is derived from an EMBL/GenBank/DDBJ whole genome shotgun (WGS) entry which is preliminary data.</text>
</comment>
<sequence>MTGIAEGVSILIWNRHRWLVSGALCVCGDHVSPSLSDSPAVLPAGALKATMSLSVLLIKREHLLHVLKHIVKPSTTERALEVPPVPALGLVLGLKVAPEMPLAMSVRALVEAHGQFMEGFFDLPLRGVFGNAQDLVEIFFGQDQLCDEQNGHSNPLLPASSVNISECINARVTSFHNNELFRPARSMMVTNTGPAERQKHKLYLQVKFSNSNYSLRALAERQKLILSDPLRATNARDPPAAAGESVDQDDDERHLDSLEHCIGDPSGAGAPVPVAALQSFPLHVEVDPRADLQLAVHQDRGGQDEHGQDEELRSAERQGHEPRGADGQVPAERPAEERHHGSADGMIAVYGHGHDHVRGGEHADHLQILDRPAHRVGASEAVRNLHGELRQHLEEGDHQVRQAQVQEKQLSASVSFSPFPKRVEEE</sequence>
<feature type="region of interest" description="Disordered" evidence="1">
    <location>
        <begin position="297"/>
        <end position="340"/>
    </location>
</feature>
<feature type="region of interest" description="Disordered" evidence="1">
    <location>
        <begin position="405"/>
        <end position="426"/>
    </location>
</feature>
<accession>A0A553MXK6</accession>
<feature type="region of interest" description="Disordered" evidence="1">
    <location>
        <begin position="230"/>
        <end position="269"/>
    </location>
</feature>
<dbReference type="EMBL" id="SRMA01027220">
    <property type="protein sequence ID" value="TRY57865.1"/>
    <property type="molecule type" value="Genomic_DNA"/>
</dbReference>
<feature type="compositionally biased region" description="Polar residues" evidence="1">
    <location>
        <begin position="405"/>
        <end position="416"/>
    </location>
</feature>
<keyword evidence="3" id="KW-1185">Reference proteome</keyword>
<evidence type="ECO:0000313" key="2">
    <source>
        <dbReference type="EMBL" id="TRY57865.1"/>
    </source>
</evidence>
<evidence type="ECO:0000313" key="3">
    <source>
        <dbReference type="Proteomes" id="UP000316079"/>
    </source>
</evidence>
<proteinExistence type="predicted"/>
<feature type="compositionally biased region" description="Basic and acidic residues" evidence="1">
    <location>
        <begin position="251"/>
        <end position="262"/>
    </location>
</feature>
<reference evidence="2 3" key="1">
    <citation type="journal article" date="2019" name="Sci. Data">
        <title>Hybrid genome assembly and annotation of Danionella translucida.</title>
        <authorList>
            <person name="Kadobianskyi M."/>
            <person name="Schulze L."/>
            <person name="Schuelke M."/>
            <person name="Judkewitz B."/>
        </authorList>
    </citation>
    <scope>NUCLEOTIDE SEQUENCE [LARGE SCALE GENOMIC DNA]</scope>
    <source>
        <strain evidence="2 3">Bolton</strain>
    </source>
</reference>
<organism evidence="2 3">
    <name type="scientific">Danionella cerebrum</name>
    <dbReference type="NCBI Taxonomy" id="2873325"/>
    <lineage>
        <taxon>Eukaryota</taxon>
        <taxon>Metazoa</taxon>
        <taxon>Chordata</taxon>
        <taxon>Craniata</taxon>
        <taxon>Vertebrata</taxon>
        <taxon>Euteleostomi</taxon>
        <taxon>Actinopterygii</taxon>
        <taxon>Neopterygii</taxon>
        <taxon>Teleostei</taxon>
        <taxon>Ostariophysi</taxon>
        <taxon>Cypriniformes</taxon>
        <taxon>Danionidae</taxon>
        <taxon>Danioninae</taxon>
        <taxon>Danionella</taxon>
    </lineage>
</organism>
<dbReference type="AlphaFoldDB" id="A0A553MXK6"/>
<gene>
    <name evidence="2" type="ORF">DNTS_017661</name>
</gene>